<proteinExistence type="predicted"/>
<evidence type="ECO:0000313" key="1">
    <source>
        <dbReference type="EMBL" id="RVW17717.1"/>
    </source>
</evidence>
<dbReference type="SUPFAM" id="SSF51445">
    <property type="entry name" value="(Trans)glycosidases"/>
    <property type="match status" value="1"/>
</dbReference>
<evidence type="ECO:0000313" key="2">
    <source>
        <dbReference type="Proteomes" id="UP000288805"/>
    </source>
</evidence>
<dbReference type="GO" id="GO:0005975">
    <property type="term" value="P:carbohydrate metabolic process"/>
    <property type="evidence" value="ECO:0007669"/>
    <property type="project" value="InterPro"/>
</dbReference>
<dbReference type="AlphaFoldDB" id="A0A438C391"/>
<dbReference type="InterPro" id="IPR044965">
    <property type="entry name" value="Glyco_hydro_17_plant"/>
</dbReference>
<dbReference type="InterPro" id="IPR017853">
    <property type="entry name" value="GH"/>
</dbReference>
<dbReference type="Proteomes" id="UP000288805">
    <property type="component" value="Unassembled WGS sequence"/>
</dbReference>
<accession>A0A438C391</accession>
<protein>
    <submittedName>
        <fullName evidence="1">Uncharacterized protein</fullName>
    </submittedName>
</protein>
<sequence length="140" mass="15349">MHSLLSHNHGCSHCSASSYPPSSGAFVSEAAGVLTQLATFLTGSGSPLIMVDSYPYFAYASYPAQISLDAGNAPYASLENARAYNWNLWNHVVETGTPRKPDLRMDVFFLEMFNYNRKAIGVRAEFSIPLSKYASLFSPL</sequence>
<dbReference type="PANTHER" id="PTHR32227">
    <property type="entry name" value="GLUCAN ENDO-1,3-BETA-GLUCOSIDASE BG1-RELATED-RELATED"/>
    <property type="match status" value="1"/>
</dbReference>
<name>A0A438C391_VITVI</name>
<organism evidence="1 2">
    <name type="scientific">Vitis vinifera</name>
    <name type="common">Grape</name>
    <dbReference type="NCBI Taxonomy" id="29760"/>
    <lineage>
        <taxon>Eukaryota</taxon>
        <taxon>Viridiplantae</taxon>
        <taxon>Streptophyta</taxon>
        <taxon>Embryophyta</taxon>
        <taxon>Tracheophyta</taxon>
        <taxon>Spermatophyta</taxon>
        <taxon>Magnoliopsida</taxon>
        <taxon>eudicotyledons</taxon>
        <taxon>Gunneridae</taxon>
        <taxon>Pentapetalae</taxon>
        <taxon>rosids</taxon>
        <taxon>Vitales</taxon>
        <taxon>Vitaceae</taxon>
        <taxon>Viteae</taxon>
        <taxon>Vitis</taxon>
    </lineage>
</organism>
<reference evidence="1 2" key="1">
    <citation type="journal article" date="2018" name="PLoS Genet.">
        <title>Population sequencing reveals clonal diversity and ancestral inbreeding in the grapevine cultivar Chardonnay.</title>
        <authorList>
            <person name="Roach M.J."/>
            <person name="Johnson D.L."/>
            <person name="Bohlmann J."/>
            <person name="van Vuuren H.J."/>
            <person name="Jones S.J."/>
            <person name="Pretorius I.S."/>
            <person name="Schmidt S.A."/>
            <person name="Borneman A.R."/>
        </authorList>
    </citation>
    <scope>NUCLEOTIDE SEQUENCE [LARGE SCALE GENOMIC DNA]</scope>
    <source>
        <strain evidence="2">cv. Chardonnay</strain>
        <tissue evidence="1">Leaf</tissue>
    </source>
</reference>
<dbReference type="GO" id="GO:0004553">
    <property type="term" value="F:hydrolase activity, hydrolyzing O-glycosyl compounds"/>
    <property type="evidence" value="ECO:0007669"/>
    <property type="project" value="InterPro"/>
</dbReference>
<comment type="caution">
    <text evidence="1">The sequence shown here is derived from an EMBL/GenBank/DDBJ whole genome shotgun (WGS) entry which is preliminary data.</text>
</comment>
<gene>
    <name evidence="1" type="ORF">CK203_071832</name>
</gene>
<dbReference type="EMBL" id="QGNW01002574">
    <property type="protein sequence ID" value="RVW17717.1"/>
    <property type="molecule type" value="Genomic_DNA"/>
</dbReference>
<dbReference type="Gene3D" id="3.20.20.80">
    <property type="entry name" value="Glycosidases"/>
    <property type="match status" value="2"/>
</dbReference>